<organism evidence="1 2">
    <name type="scientific">Arctium lappa</name>
    <name type="common">Greater burdock</name>
    <name type="synonym">Lappa major</name>
    <dbReference type="NCBI Taxonomy" id="4217"/>
    <lineage>
        <taxon>Eukaryota</taxon>
        <taxon>Viridiplantae</taxon>
        <taxon>Streptophyta</taxon>
        <taxon>Embryophyta</taxon>
        <taxon>Tracheophyta</taxon>
        <taxon>Spermatophyta</taxon>
        <taxon>Magnoliopsida</taxon>
        <taxon>eudicotyledons</taxon>
        <taxon>Gunneridae</taxon>
        <taxon>Pentapetalae</taxon>
        <taxon>asterids</taxon>
        <taxon>campanulids</taxon>
        <taxon>Asterales</taxon>
        <taxon>Asteraceae</taxon>
        <taxon>Carduoideae</taxon>
        <taxon>Cardueae</taxon>
        <taxon>Arctiinae</taxon>
        <taxon>Arctium</taxon>
    </lineage>
</organism>
<sequence length="73" mass="8124">MDRIILGVFEISVLFMVLQSCLSRNPFEGKFGCSHGWSSPFVNVQLNFSVSICGFSIPTIASINPLPFRQSVR</sequence>
<name>A0ACB9FMT5_ARCLA</name>
<protein>
    <submittedName>
        <fullName evidence="1">Uncharacterized protein</fullName>
    </submittedName>
</protein>
<dbReference type="EMBL" id="CM042047">
    <property type="protein sequence ID" value="KAI3772487.1"/>
    <property type="molecule type" value="Genomic_DNA"/>
</dbReference>
<keyword evidence="2" id="KW-1185">Reference proteome</keyword>
<gene>
    <name evidence="1" type="ORF">L6452_03673</name>
</gene>
<evidence type="ECO:0000313" key="1">
    <source>
        <dbReference type="EMBL" id="KAI3772487.1"/>
    </source>
</evidence>
<accession>A0ACB9FMT5</accession>
<proteinExistence type="predicted"/>
<comment type="caution">
    <text evidence="1">The sequence shown here is derived from an EMBL/GenBank/DDBJ whole genome shotgun (WGS) entry which is preliminary data.</text>
</comment>
<reference evidence="1 2" key="2">
    <citation type="journal article" date="2022" name="Mol. Ecol. Resour.">
        <title>The genomes of chicory, endive, great burdock and yacon provide insights into Asteraceae paleo-polyploidization history and plant inulin production.</title>
        <authorList>
            <person name="Fan W."/>
            <person name="Wang S."/>
            <person name="Wang H."/>
            <person name="Wang A."/>
            <person name="Jiang F."/>
            <person name="Liu H."/>
            <person name="Zhao H."/>
            <person name="Xu D."/>
            <person name="Zhang Y."/>
        </authorList>
    </citation>
    <scope>NUCLEOTIDE SEQUENCE [LARGE SCALE GENOMIC DNA]</scope>
    <source>
        <strain evidence="2">cv. Niubang</strain>
    </source>
</reference>
<reference evidence="2" key="1">
    <citation type="journal article" date="2022" name="Mol. Ecol. Resour.">
        <title>The genomes of chicory, endive, great burdock and yacon provide insights into Asteraceae palaeo-polyploidization history and plant inulin production.</title>
        <authorList>
            <person name="Fan W."/>
            <person name="Wang S."/>
            <person name="Wang H."/>
            <person name="Wang A."/>
            <person name="Jiang F."/>
            <person name="Liu H."/>
            <person name="Zhao H."/>
            <person name="Xu D."/>
            <person name="Zhang Y."/>
        </authorList>
    </citation>
    <scope>NUCLEOTIDE SEQUENCE [LARGE SCALE GENOMIC DNA]</scope>
    <source>
        <strain evidence="2">cv. Niubang</strain>
    </source>
</reference>
<evidence type="ECO:0000313" key="2">
    <source>
        <dbReference type="Proteomes" id="UP001055879"/>
    </source>
</evidence>
<dbReference type="Proteomes" id="UP001055879">
    <property type="component" value="Linkage Group LG01"/>
</dbReference>